<dbReference type="PANTHER" id="PTHR31672">
    <property type="entry name" value="BNACNNG10540D PROTEIN"/>
    <property type="match status" value="1"/>
</dbReference>
<dbReference type="AlphaFoldDB" id="A0A9W3DSV9"/>
<protein>
    <submittedName>
        <fullName evidence="3 4">F-box protein At3g17560</fullName>
    </submittedName>
</protein>
<dbReference type="PROSITE" id="PS50181">
    <property type="entry name" value="FBOX"/>
    <property type="match status" value="1"/>
</dbReference>
<feature type="domain" description="F-box" evidence="1">
    <location>
        <begin position="1"/>
        <end position="47"/>
    </location>
</feature>
<dbReference type="InterPro" id="IPR050796">
    <property type="entry name" value="SCF_F-box_component"/>
</dbReference>
<dbReference type="InterPro" id="IPR006527">
    <property type="entry name" value="F-box-assoc_dom_typ1"/>
</dbReference>
<dbReference type="Gene3D" id="1.20.1280.50">
    <property type="match status" value="1"/>
</dbReference>
<dbReference type="Pfam" id="PF00646">
    <property type="entry name" value="F-box"/>
    <property type="match status" value="1"/>
</dbReference>
<name>A0A9W3DSV9_RAPSA</name>
<dbReference type="OrthoDB" id="1077661at2759"/>
<dbReference type="SMART" id="SM00256">
    <property type="entry name" value="FBOX"/>
    <property type="match status" value="1"/>
</dbReference>
<reference evidence="2" key="1">
    <citation type="journal article" date="2019" name="Database">
        <title>The radish genome database (RadishGD): an integrated information resource for radish genomics.</title>
        <authorList>
            <person name="Yu H.J."/>
            <person name="Baek S."/>
            <person name="Lee Y.J."/>
            <person name="Cho A."/>
            <person name="Mun J.H."/>
        </authorList>
    </citation>
    <scope>NUCLEOTIDE SEQUENCE [LARGE SCALE GENOMIC DNA]</scope>
    <source>
        <strain evidence="2">cv. WK10039</strain>
    </source>
</reference>
<evidence type="ECO:0000313" key="3">
    <source>
        <dbReference type="RefSeq" id="XP_056854506.1"/>
    </source>
</evidence>
<organism evidence="2 4">
    <name type="scientific">Raphanus sativus</name>
    <name type="common">Radish</name>
    <name type="synonym">Raphanus raphanistrum var. sativus</name>
    <dbReference type="NCBI Taxonomy" id="3726"/>
    <lineage>
        <taxon>Eukaryota</taxon>
        <taxon>Viridiplantae</taxon>
        <taxon>Streptophyta</taxon>
        <taxon>Embryophyta</taxon>
        <taxon>Tracheophyta</taxon>
        <taxon>Spermatophyta</taxon>
        <taxon>Magnoliopsida</taxon>
        <taxon>eudicotyledons</taxon>
        <taxon>Gunneridae</taxon>
        <taxon>Pentapetalae</taxon>
        <taxon>rosids</taxon>
        <taxon>malvids</taxon>
        <taxon>Brassicales</taxon>
        <taxon>Brassicaceae</taxon>
        <taxon>Brassiceae</taxon>
        <taxon>Raphanus</taxon>
    </lineage>
</organism>
<dbReference type="RefSeq" id="XP_056854506.1">
    <property type="nucleotide sequence ID" value="XM_056998526.1"/>
</dbReference>
<evidence type="ECO:0000313" key="4">
    <source>
        <dbReference type="RefSeq" id="XP_056866708.1"/>
    </source>
</evidence>
<gene>
    <name evidence="4" type="primary">LOC130512585</name>
    <name evidence="3" type="synonym">LOC130503953</name>
</gene>
<dbReference type="InterPro" id="IPR001810">
    <property type="entry name" value="F-box_dom"/>
</dbReference>
<accession>A0A9W3DSV9</accession>
<dbReference type="RefSeq" id="XP_056866708.1">
    <property type="nucleotide sequence ID" value="XM_057010728.1"/>
</dbReference>
<dbReference type="Proteomes" id="UP000504610">
    <property type="component" value="Chromosome 5"/>
</dbReference>
<evidence type="ECO:0000259" key="1">
    <source>
        <dbReference type="PROSITE" id="PS50181"/>
    </source>
</evidence>
<dbReference type="Pfam" id="PF07734">
    <property type="entry name" value="FBA_1"/>
    <property type="match status" value="1"/>
</dbReference>
<sequence>MISTLPQELVEEILSRVPVTSLRSLRSTCKGWFHQALFKDPRFIKKHFDKTRQYHALMLNHKVCSVISIHGANCDAETIFGVDGLTVVDLHDNVTKAFHHCDGLLLCTHPKSNMLVVRNPFSGKTRWIQQQKPYYNSAYAMGYDKNELCHNYKILRLPCYYDHGKPESWKKLDVTTLEGDLRLEIYEFGSNSWRSLDAVTTQAFLQPCGVSLKGDTYWLSSNHKVFDYSLLSFDFSKESLQRLCVPSSLYEPCDSDTMALSVVREEHLLLLYQSKKTLLVEIWITDEIETTFASWCMFLIVDLKPHVHFIWNPMSFFITDMEKEVVLCCHGFRDVSNRFCVLRMVPSGISRWYLPTRAWHVPTLFGYVPAELA</sequence>
<dbReference type="InterPro" id="IPR036047">
    <property type="entry name" value="F-box-like_dom_sf"/>
</dbReference>
<keyword evidence="2" id="KW-1185">Reference proteome</keyword>
<dbReference type="InterPro" id="IPR017451">
    <property type="entry name" value="F-box-assoc_interact_dom"/>
</dbReference>
<dbReference type="PANTHER" id="PTHR31672:SF13">
    <property type="entry name" value="F-BOX PROTEIN CPR30-LIKE"/>
    <property type="match status" value="1"/>
</dbReference>
<dbReference type="KEGG" id="rsz:130512585"/>
<dbReference type="NCBIfam" id="TIGR01640">
    <property type="entry name" value="F_box_assoc_1"/>
    <property type="match status" value="1"/>
</dbReference>
<evidence type="ECO:0000313" key="2">
    <source>
        <dbReference type="Proteomes" id="UP000504610"/>
    </source>
</evidence>
<dbReference type="KEGG" id="rsz:130503953"/>
<dbReference type="GeneID" id="130512585"/>
<dbReference type="CDD" id="cd22157">
    <property type="entry name" value="F-box_AtFBW1-like"/>
    <property type="match status" value="1"/>
</dbReference>
<proteinExistence type="predicted"/>
<reference evidence="3 4" key="2">
    <citation type="submission" date="2025-04" db="UniProtKB">
        <authorList>
            <consortium name="RefSeq"/>
        </authorList>
    </citation>
    <scope>IDENTIFICATION</scope>
    <source>
        <tissue evidence="3 4">Leaf</tissue>
    </source>
</reference>
<dbReference type="SUPFAM" id="SSF81383">
    <property type="entry name" value="F-box domain"/>
    <property type="match status" value="1"/>
</dbReference>